<dbReference type="SUPFAM" id="SSF52540">
    <property type="entry name" value="P-loop containing nucleoside triphosphate hydrolases"/>
    <property type="match status" value="1"/>
</dbReference>
<dbReference type="AlphaFoldDB" id="A0A9D2IL29"/>
<gene>
    <name evidence="1" type="ORF">H9817_09450</name>
</gene>
<dbReference type="Gene3D" id="3.40.50.300">
    <property type="entry name" value="P-loop containing nucleotide triphosphate hydrolases"/>
    <property type="match status" value="1"/>
</dbReference>
<evidence type="ECO:0000313" key="2">
    <source>
        <dbReference type="Proteomes" id="UP000824017"/>
    </source>
</evidence>
<proteinExistence type="predicted"/>
<keyword evidence="1" id="KW-0808">Transferase</keyword>
<organism evidence="1 2">
    <name type="scientific">Candidatus Mediterraneibacter stercorigallinarum</name>
    <dbReference type="NCBI Taxonomy" id="2838686"/>
    <lineage>
        <taxon>Bacteria</taxon>
        <taxon>Bacillati</taxon>
        <taxon>Bacillota</taxon>
        <taxon>Clostridia</taxon>
        <taxon>Lachnospirales</taxon>
        <taxon>Lachnospiraceae</taxon>
        <taxon>Mediterraneibacter</taxon>
    </lineage>
</organism>
<reference evidence="1" key="2">
    <citation type="submission" date="2021-04" db="EMBL/GenBank/DDBJ databases">
        <authorList>
            <person name="Gilroy R."/>
        </authorList>
    </citation>
    <scope>NUCLEOTIDE SEQUENCE</scope>
    <source>
        <strain evidence="1">ChiGjej1B1-13045</strain>
    </source>
</reference>
<accession>A0A9D2IL29</accession>
<dbReference type="GO" id="GO:0016301">
    <property type="term" value="F:kinase activity"/>
    <property type="evidence" value="ECO:0007669"/>
    <property type="project" value="UniProtKB-KW"/>
</dbReference>
<dbReference type="EMBL" id="DXCD01000243">
    <property type="protein sequence ID" value="HIZ14132.1"/>
    <property type="molecule type" value="Genomic_DNA"/>
</dbReference>
<dbReference type="Proteomes" id="UP000824017">
    <property type="component" value="Unassembled WGS sequence"/>
</dbReference>
<evidence type="ECO:0000313" key="1">
    <source>
        <dbReference type="EMBL" id="HIZ14132.1"/>
    </source>
</evidence>
<protein>
    <submittedName>
        <fullName evidence="1">Cytidylate kinase-like family protein</fullName>
    </submittedName>
</protein>
<comment type="caution">
    <text evidence="1">The sequence shown here is derived from an EMBL/GenBank/DDBJ whole genome shotgun (WGS) entry which is preliminary data.</text>
</comment>
<name>A0A9D2IL29_9FIRM</name>
<dbReference type="InterPro" id="IPR027417">
    <property type="entry name" value="P-loop_NTPase"/>
</dbReference>
<keyword evidence="1" id="KW-0418">Kinase</keyword>
<sequence length="205" mass="23550">MSGHKIITIGRQFGSGGREIGQKLAERLGIPLYDRRLVSMAAEALGVREEDAERVDETSLNSFVANYTVSPGMYMEYINAASYIQSFDETVFRKEAEIIRSLAEKGPCIIVGRCADYILKDRAECINVFICADKEDRKKRIGRLYNLTERKAAERIRRTDRERRYYYELHTGQDWGEIGSHQILFNVSLLGADKIVDYLELMYKS</sequence>
<dbReference type="Pfam" id="PF13189">
    <property type="entry name" value="Cytidylate_kin2"/>
    <property type="match status" value="1"/>
</dbReference>
<reference evidence="1" key="1">
    <citation type="journal article" date="2021" name="PeerJ">
        <title>Extensive microbial diversity within the chicken gut microbiome revealed by metagenomics and culture.</title>
        <authorList>
            <person name="Gilroy R."/>
            <person name="Ravi A."/>
            <person name="Getino M."/>
            <person name="Pursley I."/>
            <person name="Horton D.L."/>
            <person name="Alikhan N.F."/>
            <person name="Baker D."/>
            <person name="Gharbi K."/>
            <person name="Hall N."/>
            <person name="Watson M."/>
            <person name="Adriaenssens E.M."/>
            <person name="Foster-Nyarko E."/>
            <person name="Jarju S."/>
            <person name="Secka A."/>
            <person name="Antonio M."/>
            <person name="Oren A."/>
            <person name="Chaudhuri R.R."/>
            <person name="La Ragione R."/>
            <person name="Hildebrand F."/>
            <person name="Pallen M.J."/>
        </authorList>
    </citation>
    <scope>NUCLEOTIDE SEQUENCE</scope>
    <source>
        <strain evidence="1">ChiGjej1B1-13045</strain>
    </source>
</reference>